<keyword evidence="1" id="KW-0812">Transmembrane</keyword>
<dbReference type="Proteomes" id="UP000678237">
    <property type="component" value="Unassembled WGS sequence"/>
</dbReference>
<keyword evidence="1" id="KW-1133">Transmembrane helix</keyword>
<dbReference type="PANTHER" id="PTHR35902">
    <property type="entry name" value="S-LAYER DOMAIN-LIKE PROTEIN-RELATED"/>
    <property type="match status" value="1"/>
</dbReference>
<proteinExistence type="predicted"/>
<comment type="caution">
    <text evidence="2">The sequence shown here is derived from an EMBL/GenBank/DDBJ whole genome shotgun (WGS) entry which is preliminary data.</text>
</comment>
<reference evidence="2" key="2">
    <citation type="submission" date="2021-05" db="EMBL/GenBank/DDBJ databases">
        <title>Protein family content uncovers lineage relationships and bacterial pathway maintenance mechanisms in DPANN archaea.</title>
        <authorList>
            <person name="Castelle C.J."/>
            <person name="Meheust R."/>
            <person name="Jaffe A.L."/>
            <person name="Seitz K."/>
            <person name="Gong X."/>
            <person name="Baker B.J."/>
            <person name="Banfield J.F."/>
        </authorList>
    </citation>
    <scope>NUCLEOTIDE SEQUENCE</scope>
    <source>
        <strain evidence="2">RIFCSPLOWO2_01_FULL_58_19</strain>
    </source>
</reference>
<organism evidence="2 3">
    <name type="scientific">Candidatus Iainarchaeum sp</name>
    <dbReference type="NCBI Taxonomy" id="3101447"/>
    <lineage>
        <taxon>Archaea</taxon>
        <taxon>Candidatus Iainarchaeota</taxon>
        <taxon>Candidatus Iainarchaeia</taxon>
        <taxon>Candidatus Iainarchaeales</taxon>
        <taxon>Candidatus Iainarchaeaceae</taxon>
        <taxon>Candidatus Iainarchaeum</taxon>
    </lineage>
</organism>
<dbReference type="EMBL" id="JAGVWE010000003">
    <property type="protein sequence ID" value="MBS3062956.1"/>
    <property type="molecule type" value="Genomic_DNA"/>
</dbReference>
<evidence type="ECO:0000256" key="1">
    <source>
        <dbReference type="SAM" id="Phobius"/>
    </source>
</evidence>
<evidence type="ECO:0000313" key="3">
    <source>
        <dbReference type="Proteomes" id="UP000678237"/>
    </source>
</evidence>
<name>A0A8T4LJ95_9ARCH</name>
<sequence length="215" mass="23016">MAVDPNITPGVNAFDTNITYNDESASTNTLTSKIGFVVGGTTDFDVSLQETGNNQVSLSIANIGSNNAEGIVVRIPEQAHFSTQGFDTAVLGNLNRGDFTIASFRIEPTSGTAEARRQARQGGFLQTNALPPAGESKFADLQVEITYTDTTGERQTVKKTVHFLPQSLWQPSTEGGQAMGQARQGGFPWLPALVVLVGVGGAYYLYLKKRKRAGK</sequence>
<keyword evidence="1" id="KW-0472">Membrane</keyword>
<feature type="transmembrane region" description="Helical" evidence="1">
    <location>
        <begin position="187"/>
        <end position="207"/>
    </location>
</feature>
<dbReference type="PANTHER" id="PTHR35902:SF3">
    <property type="entry name" value="NPCBM-ASSOCIATED, NEW3 DOMAIN OF ALPHA-GALACTOSIDASE"/>
    <property type="match status" value="1"/>
</dbReference>
<protein>
    <submittedName>
        <fullName evidence="2">Uncharacterized protein</fullName>
    </submittedName>
</protein>
<dbReference type="AlphaFoldDB" id="A0A8T4LJ95"/>
<gene>
    <name evidence="2" type="ORF">J4203_03715</name>
</gene>
<evidence type="ECO:0000313" key="2">
    <source>
        <dbReference type="EMBL" id="MBS3062956.1"/>
    </source>
</evidence>
<reference evidence="2" key="1">
    <citation type="submission" date="2021-03" db="EMBL/GenBank/DDBJ databases">
        <authorList>
            <person name="Jaffe A."/>
        </authorList>
    </citation>
    <scope>NUCLEOTIDE SEQUENCE</scope>
    <source>
        <strain evidence="2">RIFCSPLOWO2_01_FULL_58_19</strain>
    </source>
</reference>
<accession>A0A8T4LJ95</accession>